<dbReference type="EMBL" id="FOMX01000083">
    <property type="protein sequence ID" value="SFF45446.1"/>
    <property type="molecule type" value="Genomic_DNA"/>
</dbReference>
<keyword evidence="2" id="KW-1185">Reference proteome</keyword>
<accession>A0A1I2IXN4</accession>
<name>A0A1I2IXN4_9BACT</name>
<dbReference type="AlphaFoldDB" id="A0A1I2IXN4"/>
<evidence type="ECO:0000313" key="1">
    <source>
        <dbReference type="EMBL" id="SFF45446.1"/>
    </source>
</evidence>
<organism evidence="1 2">
    <name type="scientific">Nannocystis exedens</name>
    <dbReference type="NCBI Taxonomy" id="54"/>
    <lineage>
        <taxon>Bacteria</taxon>
        <taxon>Pseudomonadati</taxon>
        <taxon>Myxococcota</taxon>
        <taxon>Polyangia</taxon>
        <taxon>Nannocystales</taxon>
        <taxon>Nannocystaceae</taxon>
        <taxon>Nannocystis</taxon>
    </lineage>
</organism>
<sequence>MIVAACRCIPKADTVNGRGAPSSAAGARCGPDLPQAAIDGLLMQLIAPSESCTGGSGDCPYVGHIP</sequence>
<gene>
    <name evidence="1" type="ORF">SAMN02745121_08958</name>
</gene>
<protein>
    <submittedName>
        <fullName evidence="1">Uncharacterized protein</fullName>
    </submittedName>
</protein>
<reference evidence="2" key="1">
    <citation type="submission" date="2016-10" db="EMBL/GenBank/DDBJ databases">
        <authorList>
            <person name="Varghese N."/>
            <person name="Submissions S."/>
        </authorList>
    </citation>
    <scope>NUCLEOTIDE SEQUENCE [LARGE SCALE GENOMIC DNA]</scope>
    <source>
        <strain evidence="2">ATCC 25963</strain>
    </source>
</reference>
<dbReference type="Proteomes" id="UP000199400">
    <property type="component" value="Unassembled WGS sequence"/>
</dbReference>
<proteinExistence type="predicted"/>
<evidence type="ECO:0000313" key="2">
    <source>
        <dbReference type="Proteomes" id="UP000199400"/>
    </source>
</evidence>